<dbReference type="GO" id="GO:0006974">
    <property type="term" value="P:DNA damage response"/>
    <property type="evidence" value="ECO:0007669"/>
    <property type="project" value="TreeGrafter"/>
</dbReference>
<dbReference type="InterPro" id="IPR052022">
    <property type="entry name" value="26kDa_periplasmic_antigen"/>
</dbReference>
<dbReference type="EMBL" id="VMRY01000003">
    <property type="protein sequence ID" value="TVT59638.1"/>
    <property type="molecule type" value="Genomic_DNA"/>
</dbReference>
<comment type="caution">
    <text evidence="2">The sequence shown here is derived from an EMBL/GenBank/DDBJ whole genome shotgun (WGS) entry which is preliminary data.</text>
</comment>
<dbReference type="Gene3D" id="3.30.70.2970">
    <property type="entry name" value="Protein of unknown function (DUF541), domain 2"/>
    <property type="match status" value="1"/>
</dbReference>
<gene>
    <name evidence="2" type="ORF">FHK82_01270</name>
</gene>
<evidence type="ECO:0000313" key="3">
    <source>
        <dbReference type="Proteomes" id="UP000317355"/>
    </source>
</evidence>
<dbReference type="PANTHER" id="PTHR34387:SF1">
    <property type="entry name" value="PERIPLASMIC IMMUNOGENIC PROTEIN"/>
    <property type="match status" value="1"/>
</dbReference>
<dbReference type="Gene3D" id="3.30.110.170">
    <property type="entry name" value="Protein of unknown function (DUF541), domain 1"/>
    <property type="match status" value="1"/>
</dbReference>
<dbReference type="Proteomes" id="UP000317355">
    <property type="component" value="Unassembled WGS sequence"/>
</dbReference>
<organism evidence="2 3">
    <name type="scientific">Sedimenticola thiotaurini</name>
    <dbReference type="NCBI Taxonomy" id="1543721"/>
    <lineage>
        <taxon>Bacteria</taxon>
        <taxon>Pseudomonadati</taxon>
        <taxon>Pseudomonadota</taxon>
        <taxon>Gammaproteobacteria</taxon>
        <taxon>Chromatiales</taxon>
        <taxon>Sedimenticolaceae</taxon>
        <taxon>Sedimenticola</taxon>
    </lineage>
</organism>
<feature type="chain" id="PRO_5022140147" evidence="1">
    <location>
        <begin position="19"/>
        <end position="225"/>
    </location>
</feature>
<keyword evidence="1" id="KW-0732">Signal</keyword>
<name>A0A558DF25_9GAMM</name>
<evidence type="ECO:0000256" key="1">
    <source>
        <dbReference type="SAM" id="SignalP"/>
    </source>
</evidence>
<feature type="signal peptide" evidence="1">
    <location>
        <begin position="1"/>
        <end position="18"/>
    </location>
</feature>
<evidence type="ECO:0000313" key="2">
    <source>
        <dbReference type="EMBL" id="TVT59638.1"/>
    </source>
</evidence>
<accession>A0A558DF25</accession>
<sequence length="225" mass="25053">MSRLLLLLPLLFSITATADLLPPTYDQVTLSVSAGESVENDTLIATLYAQREGNNPAQLAAQINKDINLAIQTVKQQPEIKVQTLEYTTNPIYRNNTISGWRVRQSIRLESKEATAISQVIGTLQESIYLGSTQYRVSPELRLQVQDRLTAQAIHAFKARADLVTKEMGRQGYRMVQMHINENGLSPRPYSMQGMALRAEAAPAMEAGTQRLEVQINGTIELQVK</sequence>
<dbReference type="InterPro" id="IPR007497">
    <property type="entry name" value="SIMPL/DUF541"/>
</dbReference>
<protein>
    <submittedName>
        <fullName evidence="2">DUF541 domain-containing protein</fullName>
    </submittedName>
</protein>
<dbReference type="PANTHER" id="PTHR34387">
    <property type="entry name" value="SLR1258 PROTEIN"/>
    <property type="match status" value="1"/>
</dbReference>
<reference evidence="2 3" key="1">
    <citation type="submission" date="2019-07" db="EMBL/GenBank/DDBJ databases">
        <title>The pathways for chlorine oxyanion respiration interact through the shared metabolite chlorate.</title>
        <authorList>
            <person name="Barnum T.P."/>
            <person name="Cheng Y."/>
            <person name="Hill K.A."/>
            <person name="Lucas L.N."/>
            <person name="Carlson H.K."/>
            <person name="Coates J.D."/>
        </authorList>
    </citation>
    <scope>NUCLEOTIDE SEQUENCE [LARGE SCALE GENOMIC DNA]</scope>
    <source>
        <strain evidence="2">BK-3</strain>
    </source>
</reference>
<proteinExistence type="predicted"/>
<dbReference type="Pfam" id="PF04402">
    <property type="entry name" value="SIMPL"/>
    <property type="match status" value="1"/>
</dbReference>
<dbReference type="AlphaFoldDB" id="A0A558DF25"/>